<dbReference type="PIRSF" id="PIRSF000097">
    <property type="entry name" value="AKR"/>
    <property type="match status" value="1"/>
</dbReference>
<evidence type="ECO:0000313" key="5">
    <source>
        <dbReference type="EMBL" id="SEV87016.1"/>
    </source>
</evidence>
<evidence type="ECO:0000259" key="4">
    <source>
        <dbReference type="Pfam" id="PF00248"/>
    </source>
</evidence>
<feature type="domain" description="NADP-dependent oxidoreductase" evidence="4">
    <location>
        <begin position="20"/>
        <end position="259"/>
    </location>
</feature>
<evidence type="ECO:0000256" key="2">
    <source>
        <dbReference type="ARBA" id="ARBA00022857"/>
    </source>
</evidence>
<dbReference type="PRINTS" id="PR00069">
    <property type="entry name" value="ALDKETRDTASE"/>
</dbReference>
<reference evidence="6" key="1">
    <citation type="submission" date="2016-10" db="EMBL/GenBank/DDBJ databases">
        <authorList>
            <person name="Varghese N."/>
        </authorList>
    </citation>
    <scope>NUCLEOTIDE SEQUENCE [LARGE SCALE GENOMIC DNA]</scope>
    <source>
        <strain evidence="6">CGMCC 1.12284</strain>
    </source>
</reference>
<dbReference type="eggNOG" id="arCOG01619">
    <property type="taxonomic scope" value="Archaea"/>
</dbReference>
<dbReference type="RefSeq" id="WP_049990812.1">
    <property type="nucleotide sequence ID" value="NZ_FOIS01000001.1"/>
</dbReference>
<dbReference type="Proteomes" id="UP000183275">
    <property type="component" value="Unassembled WGS sequence"/>
</dbReference>
<dbReference type="PANTHER" id="PTHR43827:SF3">
    <property type="entry name" value="NADP-DEPENDENT OXIDOREDUCTASE DOMAIN-CONTAINING PROTEIN"/>
    <property type="match status" value="1"/>
</dbReference>
<evidence type="ECO:0000256" key="3">
    <source>
        <dbReference type="ARBA" id="ARBA00023002"/>
    </source>
</evidence>
<dbReference type="InterPro" id="IPR036812">
    <property type="entry name" value="NAD(P)_OxRdtase_dom_sf"/>
</dbReference>
<comment type="similarity">
    <text evidence="1">Belongs to the aldo/keto reductase family.</text>
</comment>
<dbReference type="AlphaFoldDB" id="A0A1I0MGW3"/>
<sequence length="278" mass="29880">MSTDSTTGTVVAQGADVPALGLGTARMTGEDCRRAVETALALGYRHVDTARLYDNEEAVGRALTESEIDREDVFVVTKVHPDDAAPDDVRASAQGSLDRLALQTVDLFLLHGPSDDVPLADTIGAMNALQRDGLVDHIGISNFGVEGLDAAREYSETPIVTNQVKYHPYHRPDDLLAYCIDHEILLTAYSPLAEGAVAGDERLAAIGEPHGKSATQVALRWLLQQPSVAAIPKAASRAHIEANADVFDFELSPDEMRAVFEVGGELSERLAAQLELDR</sequence>
<keyword evidence="3" id="KW-0560">Oxidoreductase</keyword>
<dbReference type="Gene3D" id="3.20.20.100">
    <property type="entry name" value="NADP-dependent oxidoreductase domain"/>
    <property type="match status" value="1"/>
</dbReference>
<dbReference type="EMBL" id="FOIS01000001">
    <property type="protein sequence ID" value="SEV87016.1"/>
    <property type="molecule type" value="Genomic_DNA"/>
</dbReference>
<dbReference type="InterPro" id="IPR020471">
    <property type="entry name" value="AKR"/>
</dbReference>
<evidence type="ECO:0000313" key="6">
    <source>
        <dbReference type="Proteomes" id="UP000183275"/>
    </source>
</evidence>
<dbReference type="InterPro" id="IPR023210">
    <property type="entry name" value="NADP_OxRdtase_dom"/>
</dbReference>
<accession>A0A1I0MGW3</accession>
<dbReference type="InterPro" id="IPR018170">
    <property type="entry name" value="Aldo/ket_reductase_CS"/>
</dbReference>
<protein>
    <submittedName>
        <fullName evidence="5">Aldo/keto reductase</fullName>
    </submittedName>
</protein>
<name>A0A1I0MGW3_9EURY</name>
<dbReference type="OrthoDB" id="275427at2157"/>
<keyword evidence="6" id="KW-1185">Reference proteome</keyword>
<keyword evidence="2" id="KW-0521">NADP</keyword>
<organism evidence="5 6">
    <name type="scientific">Natrinema salifodinae</name>
    <dbReference type="NCBI Taxonomy" id="1202768"/>
    <lineage>
        <taxon>Archaea</taxon>
        <taxon>Methanobacteriati</taxon>
        <taxon>Methanobacteriota</taxon>
        <taxon>Stenosarchaea group</taxon>
        <taxon>Halobacteria</taxon>
        <taxon>Halobacteriales</taxon>
        <taxon>Natrialbaceae</taxon>
        <taxon>Natrinema</taxon>
    </lineage>
</organism>
<proteinExistence type="inferred from homology"/>
<dbReference type="STRING" id="1202768.SAMN05216285_0895"/>
<evidence type="ECO:0000256" key="1">
    <source>
        <dbReference type="ARBA" id="ARBA00007905"/>
    </source>
</evidence>
<dbReference type="PANTHER" id="PTHR43827">
    <property type="entry name" value="2,5-DIKETO-D-GLUCONIC ACID REDUCTASE"/>
    <property type="match status" value="1"/>
</dbReference>
<dbReference type="GO" id="GO:0016616">
    <property type="term" value="F:oxidoreductase activity, acting on the CH-OH group of donors, NAD or NADP as acceptor"/>
    <property type="evidence" value="ECO:0007669"/>
    <property type="project" value="UniProtKB-ARBA"/>
</dbReference>
<dbReference type="SUPFAM" id="SSF51430">
    <property type="entry name" value="NAD(P)-linked oxidoreductase"/>
    <property type="match status" value="1"/>
</dbReference>
<dbReference type="PROSITE" id="PS00798">
    <property type="entry name" value="ALDOKETO_REDUCTASE_1"/>
    <property type="match status" value="1"/>
</dbReference>
<gene>
    <name evidence="5" type="ORF">SAMN05216285_0895</name>
</gene>
<dbReference type="Pfam" id="PF00248">
    <property type="entry name" value="Aldo_ket_red"/>
    <property type="match status" value="1"/>
</dbReference>